<keyword evidence="2" id="KW-1185">Reference proteome</keyword>
<gene>
    <name evidence="1" type="ORF">H9640_03400</name>
</gene>
<proteinExistence type="predicted"/>
<reference evidence="1 2" key="1">
    <citation type="submission" date="2020-08" db="EMBL/GenBank/DDBJ databases">
        <title>A Genomic Blueprint of the Chicken Gut Microbiome.</title>
        <authorList>
            <person name="Gilroy R."/>
            <person name="Ravi A."/>
            <person name="Getino M."/>
            <person name="Pursley I."/>
            <person name="Horton D.L."/>
            <person name="Alikhan N.-F."/>
            <person name="Baker D."/>
            <person name="Gharbi K."/>
            <person name="Hall N."/>
            <person name="Watson M."/>
            <person name="Adriaenssens E.M."/>
            <person name="Foster-Nyarko E."/>
            <person name="Jarju S."/>
            <person name="Secka A."/>
            <person name="Antonio M."/>
            <person name="Oren A."/>
            <person name="Chaudhuri R."/>
            <person name="La Ragione R.M."/>
            <person name="Hildebrand F."/>
            <person name="Pallen M.J."/>
        </authorList>
    </citation>
    <scope>NUCLEOTIDE SEQUENCE [LARGE SCALE GENOMIC DNA]</scope>
    <source>
        <strain evidence="1 2">Sa2CUA8</strain>
    </source>
</reference>
<evidence type="ECO:0000313" key="1">
    <source>
        <dbReference type="EMBL" id="MBD7997595.1"/>
    </source>
</evidence>
<protein>
    <recommendedName>
        <fullName evidence="3">DUF779 domain-containing protein</fullName>
    </recommendedName>
</protein>
<comment type="caution">
    <text evidence="1">The sequence shown here is derived from an EMBL/GenBank/DDBJ whole genome shotgun (WGS) entry which is preliminary data.</text>
</comment>
<accession>A0ABR8UYH8</accession>
<evidence type="ECO:0008006" key="3">
    <source>
        <dbReference type="Google" id="ProtNLM"/>
    </source>
</evidence>
<sequence>MPRPLTDRERSVLDALLSIDVDGVSGLRRQARSAVVTGTCGCGCPSIDFRTGTGMQVVVDARVIGSPDGLFLYLLDGELGGIEWVSVAEERPTELPEPAQLEIVPA</sequence>
<name>A0ABR8UYH8_9CELL</name>
<evidence type="ECO:0000313" key="2">
    <source>
        <dbReference type="Proteomes" id="UP000633601"/>
    </source>
</evidence>
<dbReference type="EMBL" id="JACSQE010000002">
    <property type="protein sequence ID" value="MBD7997595.1"/>
    <property type="molecule type" value="Genomic_DNA"/>
</dbReference>
<organism evidence="1 2">
    <name type="scientific">Oerskovia gallyi</name>
    <dbReference type="NCBI Taxonomy" id="2762226"/>
    <lineage>
        <taxon>Bacteria</taxon>
        <taxon>Bacillati</taxon>
        <taxon>Actinomycetota</taxon>
        <taxon>Actinomycetes</taxon>
        <taxon>Micrococcales</taxon>
        <taxon>Cellulomonadaceae</taxon>
        <taxon>Oerskovia</taxon>
    </lineage>
</organism>
<dbReference type="Proteomes" id="UP000633601">
    <property type="component" value="Unassembled WGS sequence"/>
</dbReference>